<dbReference type="InterPro" id="IPR030184">
    <property type="entry name" value="WAT1-related"/>
</dbReference>
<sequence length="338" mass="37601">MDGNVRFASVCLALVILQAGFGAYGVIYTKLAKGTEVEPLIFCFYRDGGCAPVLFLLSYFLEKRLLVPQVSDLGLFVAMGGIGMFGGQLFYIIGLINTTPDTASMFQPLTAVLCTIVAILMKVEKVPKLSERTGLAKVVGICLATLGALIMTYSKNSKHSDVSKDEKSKIGEPNLFGILCLLGNITTSSVWVVMQKKYIFNNPESRWRQFPINVTAWSYFFGALWMALASTYYINDHDKFHIRSKNVLYCLIYAIFVTSALCYGLITWCNMQVNASFVTASWPLQVVFCLTLSYIFLGETLTVVEVFSGLLIICALMAVTWSNYNERKPRIVNGKLLR</sequence>
<dbReference type="Proteomes" id="UP000594262">
    <property type="component" value="Unplaced"/>
</dbReference>
<feature type="transmembrane region" description="Helical" evidence="5">
    <location>
        <begin position="39"/>
        <end position="61"/>
    </location>
</feature>
<organism evidence="7 8">
    <name type="scientific">Clytia hemisphaerica</name>
    <dbReference type="NCBI Taxonomy" id="252671"/>
    <lineage>
        <taxon>Eukaryota</taxon>
        <taxon>Metazoa</taxon>
        <taxon>Cnidaria</taxon>
        <taxon>Hydrozoa</taxon>
        <taxon>Hydroidolina</taxon>
        <taxon>Leptothecata</taxon>
        <taxon>Obeliida</taxon>
        <taxon>Clytiidae</taxon>
        <taxon>Clytia</taxon>
    </lineage>
</organism>
<feature type="transmembrane region" description="Helical" evidence="5">
    <location>
        <begin position="246"/>
        <end position="266"/>
    </location>
</feature>
<feature type="transmembrane region" description="Helical" evidence="5">
    <location>
        <begin position="174"/>
        <end position="193"/>
    </location>
</feature>
<feature type="transmembrane region" description="Helical" evidence="5">
    <location>
        <begin position="7"/>
        <end position="27"/>
    </location>
</feature>
<dbReference type="Pfam" id="PF00892">
    <property type="entry name" value="EamA"/>
    <property type="match status" value="2"/>
</dbReference>
<proteinExistence type="predicted"/>
<dbReference type="InterPro" id="IPR037185">
    <property type="entry name" value="EmrE-like"/>
</dbReference>
<keyword evidence="3 5" id="KW-1133">Transmembrane helix</keyword>
<feature type="transmembrane region" description="Helical" evidence="5">
    <location>
        <begin position="273"/>
        <end position="297"/>
    </location>
</feature>
<comment type="subcellular location">
    <subcellularLocation>
        <location evidence="1">Membrane</location>
        <topology evidence="1">Multi-pass membrane protein</topology>
    </subcellularLocation>
</comment>
<keyword evidence="4 5" id="KW-0472">Membrane</keyword>
<evidence type="ECO:0000313" key="7">
    <source>
        <dbReference type="EnsemblMetazoa" id="CLYHEMP010611.1"/>
    </source>
</evidence>
<dbReference type="SUPFAM" id="SSF103481">
    <property type="entry name" value="Multidrug resistance efflux transporter EmrE"/>
    <property type="match status" value="2"/>
</dbReference>
<evidence type="ECO:0000259" key="6">
    <source>
        <dbReference type="Pfam" id="PF00892"/>
    </source>
</evidence>
<dbReference type="GO" id="GO:0022857">
    <property type="term" value="F:transmembrane transporter activity"/>
    <property type="evidence" value="ECO:0007669"/>
    <property type="project" value="InterPro"/>
</dbReference>
<name>A0A7M5V6G7_9CNID</name>
<feature type="domain" description="EamA" evidence="6">
    <location>
        <begin position="12"/>
        <end position="152"/>
    </location>
</feature>
<feature type="transmembrane region" description="Helical" evidence="5">
    <location>
        <begin position="105"/>
        <end position="123"/>
    </location>
</feature>
<accession>A0A7M5V6G7</accession>
<dbReference type="GO" id="GO:0016020">
    <property type="term" value="C:membrane"/>
    <property type="evidence" value="ECO:0007669"/>
    <property type="project" value="UniProtKB-SubCell"/>
</dbReference>
<evidence type="ECO:0000256" key="2">
    <source>
        <dbReference type="ARBA" id="ARBA00022692"/>
    </source>
</evidence>
<reference evidence="7" key="1">
    <citation type="submission" date="2021-01" db="UniProtKB">
        <authorList>
            <consortium name="EnsemblMetazoa"/>
        </authorList>
    </citation>
    <scope>IDENTIFICATION</scope>
</reference>
<protein>
    <recommendedName>
        <fullName evidence="6">EamA domain-containing protein</fullName>
    </recommendedName>
</protein>
<dbReference type="EnsemblMetazoa" id="CLYHEMT010611.1">
    <property type="protein sequence ID" value="CLYHEMP010611.1"/>
    <property type="gene ID" value="CLYHEMG010611"/>
</dbReference>
<dbReference type="AlphaFoldDB" id="A0A7M5V6G7"/>
<feature type="transmembrane region" description="Helical" evidence="5">
    <location>
        <begin position="214"/>
        <end position="234"/>
    </location>
</feature>
<evidence type="ECO:0000256" key="3">
    <source>
        <dbReference type="ARBA" id="ARBA00022989"/>
    </source>
</evidence>
<dbReference type="PANTHER" id="PTHR31218">
    <property type="entry name" value="WAT1-RELATED PROTEIN"/>
    <property type="match status" value="1"/>
</dbReference>
<feature type="transmembrane region" description="Helical" evidence="5">
    <location>
        <begin position="303"/>
        <end position="321"/>
    </location>
</feature>
<evidence type="ECO:0000256" key="5">
    <source>
        <dbReference type="SAM" id="Phobius"/>
    </source>
</evidence>
<feature type="domain" description="EamA" evidence="6">
    <location>
        <begin position="176"/>
        <end position="320"/>
    </location>
</feature>
<evidence type="ECO:0000313" key="8">
    <source>
        <dbReference type="Proteomes" id="UP000594262"/>
    </source>
</evidence>
<keyword evidence="8" id="KW-1185">Reference proteome</keyword>
<feature type="transmembrane region" description="Helical" evidence="5">
    <location>
        <begin position="135"/>
        <end position="154"/>
    </location>
</feature>
<keyword evidence="2 5" id="KW-0812">Transmembrane</keyword>
<evidence type="ECO:0000256" key="1">
    <source>
        <dbReference type="ARBA" id="ARBA00004141"/>
    </source>
</evidence>
<dbReference type="InterPro" id="IPR000620">
    <property type="entry name" value="EamA_dom"/>
</dbReference>
<evidence type="ECO:0000256" key="4">
    <source>
        <dbReference type="ARBA" id="ARBA00023136"/>
    </source>
</evidence>
<dbReference type="OrthoDB" id="1728340at2759"/>
<feature type="transmembrane region" description="Helical" evidence="5">
    <location>
        <begin position="73"/>
        <end position="93"/>
    </location>
</feature>